<evidence type="ECO:0008006" key="4">
    <source>
        <dbReference type="Google" id="ProtNLM"/>
    </source>
</evidence>
<keyword evidence="1" id="KW-0472">Membrane</keyword>
<comment type="caution">
    <text evidence="2">The sequence shown here is derived from an EMBL/GenBank/DDBJ whole genome shotgun (WGS) entry which is preliminary data.</text>
</comment>
<protein>
    <recommendedName>
        <fullName evidence="4">Hydrolase</fullName>
    </recommendedName>
</protein>
<feature type="transmembrane region" description="Helical" evidence="1">
    <location>
        <begin position="6"/>
        <end position="24"/>
    </location>
</feature>
<sequence>MKKSLFLYLFILAVVMNVFTYAYFSKQHESDVMKTESKLKKANDSILVLYNDLIDANYFSLEYNQNAQDNMDTDPKQVIKLVTNEILEMNSNVKGNPLIPYDQINEQKFIINKVRVLNHRWVIADYTDGKMWGELLLKYFIEDNGKLTFERMDTQLYAKQ</sequence>
<reference evidence="2" key="1">
    <citation type="submission" date="2020-02" db="EMBL/GenBank/DDBJ databases">
        <title>Flavobacterium sp. genome.</title>
        <authorList>
            <person name="Jung H.S."/>
            <person name="Baek J.H."/>
            <person name="Jeon C.O."/>
        </authorList>
    </citation>
    <scope>NUCLEOTIDE SEQUENCE</scope>
    <source>
        <strain evidence="2">SE-s28</strain>
    </source>
</reference>
<organism evidence="2 3">
    <name type="scientific">Flavobacterium silvaticum</name>
    <dbReference type="NCBI Taxonomy" id="1852020"/>
    <lineage>
        <taxon>Bacteria</taxon>
        <taxon>Pseudomonadati</taxon>
        <taxon>Bacteroidota</taxon>
        <taxon>Flavobacteriia</taxon>
        <taxon>Flavobacteriales</taxon>
        <taxon>Flavobacteriaceae</taxon>
        <taxon>Flavobacterium</taxon>
    </lineage>
</organism>
<accession>A0A972FIT3</accession>
<evidence type="ECO:0000313" key="2">
    <source>
        <dbReference type="EMBL" id="NMH26799.1"/>
    </source>
</evidence>
<evidence type="ECO:0000256" key="1">
    <source>
        <dbReference type="SAM" id="Phobius"/>
    </source>
</evidence>
<dbReference type="AlphaFoldDB" id="A0A972FIT3"/>
<dbReference type="Proteomes" id="UP000712080">
    <property type="component" value="Unassembled WGS sequence"/>
</dbReference>
<name>A0A972FIT3_9FLAO</name>
<keyword evidence="3" id="KW-1185">Reference proteome</keyword>
<dbReference type="EMBL" id="JAAMPU010000096">
    <property type="protein sequence ID" value="NMH26799.1"/>
    <property type="molecule type" value="Genomic_DNA"/>
</dbReference>
<keyword evidence="1" id="KW-0812">Transmembrane</keyword>
<proteinExistence type="predicted"/>
<keyword evidence="1" id="KW-1133">Transmembrane helix</keyword>
<dbReference type="RefSeq" id="WP_169525802.1">
    <property type="nucleotide sequence ID" value="NZ_JAAMPU010000096.1"/>
</dbReference>
<gene>
    <name evidence="2" type="ORF">G6047_02040</name>
</gene>
<evidence type="ECO:0000313" key="3">
    <source>
        <dbReference type="Proteomes" id="UP000712080"/>
    </source>
</evidence>